<dbReference type="InterPro" id="IPR036365">
    <property type="entry name" value="PGBD-like_sf"/>
</dbReference>
<name>A0A137S682_9GAMM</name>
<keyword evidence="2" id="KW-0732">Signal</keyword>
<evidence type="ECO:0000259" key="3">
    <source>
        <dbReference type="Pfam" id="PF01471"/>
    </source>
</evidence>
<evidence type="ECO:0000256" key="1">
    <source>
        <dbReference type="SAM" id="MobiDB-lite"/>
    </source>
</evidence>
<protein>
    <recommendedName>
        <fullName evidence="3">Peptidoglycan binding-like domain-containing protein</fullName>
    </recommendedName>
</protein>
<dbReference type="Pfam" id="PF01471">
    <property type="entry name" value="PG_binding_1"/>
    <property type="match status" value="1"/>
</dbReference>
<dbReference type="Proteomes" id="UP000070282">
    <property type="component" value="Unassembled WGS sequence"/>
</dbReference>
<feature type="region of interest" description="Disordered" evidence="1">
    <location>
        <begin position="97"/>
        <end position="134"/>
    </location>
</feature>
<reference evidence="5" key="1">
    <citation type="submission" date="2015-12" db="EMBL/GenBank/DDBJ databases">
        <authorList>
            <person name="Lima A."/>
            <person name="Farahani Zayas N."/>
            <person name="Castro Da Silva M.A."/>
            <person name="Cabral A."/>
            <person name="Pessatti M.L."/>
        </authorList>
    </citation>
    <scope>NUCLEOTIDE SEQUENCE [LARGE SCALE GENOMIC DNA]</scope>
    <source>
        <strain evidence="5">LAMA 842</strain>
    </source>
</reference>
<dbReference type="AlphaFoldDB" id="A0A137S682"/>
<evidence type="ECO:0000256" key="2">
    <source>
        <dbReference type="SAM" id="SignalP"/>
    </source>
</evidence>
<dbReference type="PATRIC" id="fig|1306954.6.peg.1374"/>
<dbReference type="InterPro" id="IPR036366">
    <property type="entry name" value="PGBDSf"/>
</dbReference>
<gene>
    <name evidence="4" type="ORF">J122_3097</name>
</gene>
<sequence length="134" mass="14026">MSMTNPFSHRIRMAAMAAGTIAFLGLTSPAYANDVVALKHALYGAGYDIENVNPELDSNTRAELEKFQRDQGLEVTGSLDEATERALGMTAVQPVASAAGQAGAGAAPAAEESAAAATEPEPEEEEEKSGWSLW</sequence>
<proteinExistence type="predicted"/>
<evidence type="ECO:0000313" key="5">
    <source>
        <dbReference type="Proteomes" id="UP000070282"/>
    </source>
</evidence>
<organism evidence="4 5">
    <name type="scientific">Marinobacter excellens LAMA 842</name>
    <dbReference type="NCBI Taxonomy" id="1306954"/>
    <lineage>
        <taxon>Bacteria</taxon>
        <taxon>Pseudomonadati</taxon>
        <taxon>Pseudomonadota</taxon>
        <taxon>Gammaproteobacteria</taxon>
        <taxon>Pseudomonadales</taxon>
        <taxon>Marinobacteraceae</taxon>
        <taxon>Marinobacter</taxon>
    </lineage>
</organism>
<dbReference type="Gene3D" id="1.10.101.10">
    <property type="entry name" value="PGBD-like superfamily/PGBD"/>
    <property type="match status" value="1"/>
</dbReference>
<keyword evidence="5" id="KW-1185">Reference proteome</keyword>
<evidence type="ECO:0000313" key="4">
    <source>
        <dbReference type="EMBL" id="KXO07944.1"/>
    </source>
</evidence>
<feature type="domain" description="Peptidoglycan binding-like" evidence="3">
    <location>
        <begin position="33"/>
        <end position="87"/>
    </location>
</feature>
<dbReference type="EMBL" id="LOCO01000019">
    <property type="protein sequence ID" value="KXO07944.1"/>
    <property type="molecule type" value="Genomic_DNA"/>
</dbReference>
<feature type="signal peptide" evidence="2">
    <location>
        <begin position="1"/>
        <end position="32"/>
    </location>
</feature>
<dbReference type="InterPro" id="IPR002477">
    <property type="entry name" value="Peptidoglycan-bd-like"/>
</dbReference>
<comment type="caution">
    <text evidence="4">The sequence shown here is derived from an EMBL/GenBank/DDBJ whole genome shotgun (WGS) entry which is preliminary data.</text>
</comment>
<feature type="compositionally biased region" description="Low complexity" evidence="1">
    <location>
        <begin position="97"/>
        <end position="119"/>
    </location>
</feature>
<dbReference type="SUPFAM" id="SSF47090">
    <property type="entry name" value="PGBD-like"/>
    <property type="match status" value="1"/>
</dbReference>
<accession>A0A137S682</accession>
<feature type="chain" id="PRO_5007480258" description="Peptidoglycan binding-like domain-containing protein" evidence="2">
    <location>
        <begin position="33"/>
        <end position="134"/>
    </location>
</feature>